<evidence type="ECO:0000313" key="4">
    <source>
        <dbReference type="EMBL" id="ADD43379.1"/>
    </source>
</evidence>
<dbReference type="GO" id="GO:0006654">
    <property type="term" value="P:phosphatidic acid biosynthetic process"/>
    <property type="evidence" value="ECO:0007669"/>
    <property type="project" value="TreeGrafter"/>
</dbReference>
<dbReference type="EMBL" id="CP001778">
    <property type="protein sequence ID" value="ADD43379.1"/>
    <property type="molecule type" value="Genomic_DNA"/>
</dbReference>
<dbReference type="SMART" id="SM00563">
    <property type="entry name" value="PlsC"/>
    <property type="match status" value="1"/>
</dbReference>
<dbReference type="GO" id="GO:0005886">
    <property type="term" value="C:plasma membrane"/>
    <property type="evidence" value="ECO:0007669"/>
    <property type="project" value="TreeGrafter"/>
</dbReference>
<dbReference type="SUPFAM" id="SSF69593">
    <property type="entry name" value="Glycerol-3-phosphate (1)-acyltransferase"/>
    <property type="match status" value="1"/>
</dbReference>
<dbReference type="eggNOG" id="COG0204">
    <property type="taxonomic scope" value="Bacteria"/>
</dbReference>
<dbReference type="Proteomes" id="UP000000844">
    <property type="component" value="Chromosome"/>
</dbReference>
<name>D3PXP9_STANL</name>
<reference evidence="4 5" key="1">
    <citation type="journal article" date="2009" name="Stand. Genomic Sci.">
        <title>Complete genome sequence of Stackebrandtia nassauensis type strain (LLR-40K-21).</title>
        <authorList>
            <person name="Munk C."/>
            <person name="Lapidus A."/>
            <person name="Copeland A."/>
            <person name="Jando M."/>
            <person name="Mayilraj S."/>
            <person name="Glavina Del Rio T."/>
            <person name="Nolan M."/>
            <person name="Chen F."/>
            <person name="Lucas S."/>
            <person name="Tice H."/>
            <person name="Cheng J.F."/>
            <person name="Han C."/>
            <person name="Detter J.C."/>
            <person name="Bruce D."/>
            <person name="Goodwin L."/>
            <person name="Chain P."/>
            <person name="Pitluck S."/>
            <person name="Goker M."/>
            <person name="Ovchinikova G."/>
            <person name="Pati A."/>
            <person name="Ivanova N."/>
            <person name="Mavromatis K."/>
            <person name="Chen A."/>
            <person name="Palaniappan K."/>
            <person name="Land M."/>
            <person name="Hauser L."/>
            <person name="Chang Y.J."/>
            <person name="Jeffries C.D."/>
            <person name="Bristow J."/>
            <person name="Eisen J.A."/>
            <person name="Markowitz V."/>
            <person name="Hugenholtz P."/>
            <person name="Kyrpides N.C."/>
            <person name="Klenk H.P."/>
        </authorList>
    </citation>
    <scope>NUCLEOTIDE SEQUENCE [LARGE SCALE GENOMIC DNA]</scope>
    <source>
        <strain evidence="5">DSM 44728 / CIP 108903 / NRRL B-16338 / NBRC 102104 / LLR-40K-21</strain>
    </source>
</reference>
<sequence>MFCRLRITGEIPGELRKSSMILAANHIGTFDPFVLIAACARKGLAPRFLATAGLFRAPVFGSIMRGCGHIQVDRGKHTVTEALHNAIDALDEGSCILIYPEGRVTLDPGLWPENGKTGVARLALTSKAPVLAISQWGAHEVMAYDTPGAIARSLLTALWRRPIARVHFAGLVDLSGPDMTPRKATDRITEHYLDALPPLRADEPVLPRHIDPIRPLSSARTYRRPKPPDQ</sequence>
<dbReference type="GO" id="GO:0003841">
    <property type="term" value="F:1-acylglycerol-3-phosphate O-acyltransferase activity"/>
    <property type="evidence" value="ECO:0007669"/>
    <property type="project" value="TreeGrafter"/>
</dbReference>
<feature type="domain" description="Phospholipid/glycerol acyltransferase" evidence="3">
    <location>
        <begin position="20"/>
        <end position="138"/>
    </location>
</feature>
<dbReference type="Pfam" id="PF01553">
    <property type="entry name" value="Acyltransferase"/>
    <property type="match status" value="1"/>
</dbReference>
<evidence type="ECO:0000259" key="3">
    <source>
        <dbReference type="SMART" id="SM00563"/>
    </source>
</evidence>
<accession>D3PXP9</accession>
<dbReference type="KEGG" id="sna:Snas_3722"/>
<dbReference type="HOGENOM" id="CLU_027938_4_1_11"/>
<evidence type="ECO:0000256" key="1">
    <source>
        <dbReference type="ARBA" id="ARBA00022679"/>
    </source>
</evidence>
<evidence type="ECO:0000313" key="5">
    <source>
        <dbReference type="Proteomes" id="UP000000844"/>
    </source>
</evidence>
<keyword evidence="5" id="KW-1185">Reference proteome</keyword>
<dbReference type="AlphaFoldDB" id="D3PXP9"/>
<protein>
    <submittedName>
        <fullName evidence="4">Phospholipid/glycerol acyltransferase</fullName>
    </submittedName>
</protein>
<dbReference type="PANTHER" id="PTHR10434">
    <property type="entry name" value="1-ACYL-SN-GLYCEROL-3-PHOSPHATE ACYLTRANSFERASE"/>
    <property type="match status" value="1"/>
</dbReference>
<keyword evidence="2 4" id="KW-0012">Acyltransferase</keyword>
<evidence type="ECO:0000256" key="2">
    <source>
        <dbReference type="ARBA" id="ARBA00023315"/>
    </source>
</evidence>
<gene>
    <name evidence="4" type="ordered locus">Snas_3722</name>
</gene>
<keyword evidence="1 4" id="KW-0808">Transferase</keyword>
<dbReference type="STRING" id="446470.Snas_3722"/>
<dbReference type="InterPro" id="IPR002123">
    <property type="entry name" value="Plipid/glycerol_acylTrfase"/>
</dbReference>
<proteinExistence type="predicted"/>
<dbReference type="PANTHER" id="PTHR10434:SF55">
    <property type="entry name" value="POSSIBLE ACYLTRANSFERASE"/>
    <property type="match status" value="1"/>
</dbReference>
<organism evidence="4 5">
    <name type="scientific">Stackebrandtia nassauensis (strain DSM 44728 / CIP 108903 / NRRL B-16338 / NBRC 102104 / LLR-40K-21)</name>
    <dbReference type="NCBI Taxonomy" id="446470"/>
    <lineage>
        <taxon>Bacteria</taxon>
        <taxon>Bacillati</taxon>
        <taxon>Actinomycetota</taxon>
        <taxon>Actinomycetes</taxon>
        <taxon>Glycomycetales</taxon>
        <taxon>Glycomycetaceae</taxon>
        <taxon>Stackebrandtia</taxon>
    </lineage>
</organism>
<dbReference type="CDD" id="cd07989">
    <property type="entry name" value="LPLAT_AGPAT-like"/>
    <property type="match status" value="1"/>
</dbReference>